<dbReference type="InterPro" id="IPR013320">
    <property type="entry name" value="ConA-like_dom_sf"/>
</dbReference>
<accession>A0A1S4FNI6</accession>
<evidence type="ECO:0000313" key="5">
    <source>
        <dbReference type="Proteomes" id="UP000682892"/>
    </source>
</evidence>
<dbReference type="PROSITE" id="PS51304">
    <property type="entry name" value="GALECTIN"/>
    <property type="match status" value="1"/>
</dbReference>
<dbReference type="AlphaFoldDB" id="A0A1S4FNI6"/>
<dbReference type="KEGG" id="aag:5572512"/>
<evidence type="ECO:0000313" key="4">
    <source>
        <dbReference type="EMBL" id="EAT38239.1"/>
    </source>
</evidence>
<dbReference type="Proteomes" id="UP000682892">
    <property type="component" value="Unassembled WGS sequence"/>
</dbReference>
<evidence type="ECO:0000256" key="2">
    <source>
        <dbReference type="RuleBase" id="RU102079"/>
    </source>
</evidence>
<dbReference type="OMA" id="WIAYHFG"/>
<protein>
    <recommendedName>
        <fullName evidence="2">Galectin</fullName>
    </recommendedName>
</protein>
<dbReference type="EMBL" id="CH477617">
    <property type="protein sequence ID" value="EAT38239.1"/>
    <property type="molecule type" value="Genomic_DNA"/>
</dbReference>
<dbReference type="HOGENOM" id="CLU_116441_0_0_1"/>
<dbReference type="InterPro" id="IPR001079">
    <property type="entry name" value="Galectin_CRD"/>
</dbReference>
<evidence type="ECO:0000259" key="3">
    <source>
        <dbReference type="PROSITE" id="PS51304"/>
    </source>
</evidence>
<dbReference type="GO" id="GO:0030246">
    <property type="term" value="F:carbohydrate binding"/>
    <property type="evidence" value="ECO:0007669"/>
    <property type="project" value="UniProtKB-UniRule"/>
</dbReference>
<sequence length="157" mass="18030">MDFSTTLGECGFSFRLPKQPKYGDEIAIKGVLQNDAERFSINLCLDRPDGCDPNDEPEWIAYHFGLDFTEGDGNCRVTQCSKNVNWNSPLFADGEVFNGRTVNVILRLEEESIKVFYEDTQHVADYEYSHQLPIEQIRTIELRDGIAQVEEIRLKFS</sequence>
<proteinExistence type="predicted"/>
<dbReference type="SMART" id="SM00908">
    <property type="entry name" value="Gal-bind_lectin"/>
    <property type="match status" value="1"/>
</dbReference>
<dbReference type="SUPFAM" id="SSF49899">
    <property type="entry name" value="Concanavalin A-like lectins/glucanases"/>
    <property type="match status" value="1"/>
</dbReference>
<gene>
    <name evidence="4" type="primary">GALE12</name>
    <name evidence="4" type="ORF">AaeL_AAEL009842</name>
</gene>
<keyword evidence="1 2" id="KW-0430">Lectin</keyword>
<reference evidence="4" key="2">
    <citation type="journal article" date="2007" name="Science">
        <title>Genome sequence of Aedes aegypti, a major arbovirus vector.</title>
        <authorList>
            <person name="Nene V."/>
            <person name="Wortman J.R."/>
            <person name="Lawson D."/>
            <person name="Haas B."/>
            <person name="Kodira C."/>
            <person name="Tu Z.J."/>
            <person name="Loftus B."/>
            <person name="Xi Z."/>
            <person name="Megy K."/>
            <person name="Grabherr M."/>
            <person name="Ren Q."/>
            <person name="Zdobnov E.M."/>
            <person name="Lobo N.F."/>
            <person name="Campbell K.S."/>
            <person name="Brown S.E."/>
            <person name="Bonaldo M.F."/>
            <person name="Zhu J."/>
            <person name="Sinkins S.P."/>
            <person name="Hogenkamp D.G."/>
            <person name="Amedeo P."/>
            <person name="Arensburger P."/>
            <person name="Atkinson P.W."/>
            <person name="Bidwell S."/>
            <person name="Biedler J."/>
            <person name="Birney E."/>
            <person name="Bruggner R.V."/>
            <person name="Costas J."/>
            <person name="Coy M.R."/>
            <person name="Crabtree J."/>
            <person name="Crawford M."/>
            <person name="Debruyn B."/>
            <person name="Decaprio D."/>
            <person name="Eiglmeier K."/>
            <person name="Eisenstadt E."/>
            <person name="El-Dorry H."/>
            <person name="Gelbart W.M."/>
            <person name="Gomes S.L."/>
            <person name="Hammond M."/>
            <person name="Hannick L.I."/>
            <person name="Hogan J.R."/>
            <person name="Holmes M.H."/>
            <person name="Jaffe D."/>
            <person name="Johnston J.S."/>
            <person name="Kennedy R.C."/>
            <person name="Koo H."/>
            <person name="Kravitz S."/>
            <person name="Kriventseva E.V."/>
            <person name="Kulp D."/>
            <person name="Labutti K."/>
            <person name="Lee E."/>
            <person name="Li S."/>
            <person name="Lovin D.D."/>
            <person name="Mao C."/>
            <person name="Mauceli E."/>
            <person name="Menck C.F."/>
            <person name="Miller J.R."/>
            <person name="Montgomery P."/>
            <person name="Mori A."/>
            <person name="Nascimento A.L."/>
            <person name="Naveira H.F."/>
            <person name="Nusbaum C."/>
            <person name="O'leary S."/>
            <person name="Orvis J."/>
            <person name="Pertea M."/>
            <person name="Quesneville H."/>
            <person name="Reidenbach K.R."/>
            <person name="Rogers Y.H."/>
            <person name="Roth C.W."/>
            <person name="Schneider J.R."/>
            <person name="Schatz M."/>
            <person name="Shumway M."/>
            <person name="Stanke M."/>
            <person name="Stinson E.O."/>
            <person name="Tubio J.M."/>
            <person name="Vanzee J.P."/>
            <person name="Verjovski-Almeida S."/>
            <person name="Werner D."/>
            <person name="White O."/>
            <person name="Wyder S."/>
            <person name="Zeng Q."/>
            <person name="Zhao Q."/>
            <person name="Zhao Y."/>
            <person name="Hill C.A."/>
            <person name="Raikhel A.S."/>
            <person name="Soares M.B."/>
            <person name="Knudson D.L."/>
            <person name="Lee N.H."/>
            <person name="Galagan J."/>
            <person name="Salzberg S.L."/>
            <person name="Paulsen I.T."/>
            <person name="Dimopoulos G."/>
            <person name="Collins F.H."/>
            <person name="Birren B."/>
            <person name="Fraser-Liggett C.M."/>
            <person name="Severson D.W."/>
        </authorList>
    </citation>
    <scope>NUCLEOTIDE SEQUENCE [LARGE SCALE GENOMIC DNA]</scope>
    <source>
        <strain evidence="4">Liverpool</strain>
    </source>
</reference>
<dbReference type="SMR" id="A0A1S4FNI6"/>
<evidence type="ECO:0000256" key="1">
    <source>
        <dbReference type="ARBA" id="ARBA00022734"/>
    </source>
</evidence>
<dbReference type="GeneID" id="5572512"/>
<name>A0A1S4FNI6_AEDAE</name>
<reference evidence="4" key="1">
    <citation type="submission" date="2005-10" db="EMBL/GenBank/DDBJ databases">
        <authorList>
            <person name="Loftus B.J."/>
            <person name="Nene V.M."/>
            <person name="Hannick L.I."/>
            <person name="Bidwell S."/>
            <person name="Haas B."/>
            <person name="Amedeo P."/>
            <person name="Orvis J."/>
            <person name="Wortman J.R."/>
            <person name="White O.R."/>
            <person name="Salzberg S."/>
            <person name="Shumway M."/>
            <person name="Koo H."/>
            <person name="Zhao Y."/>
            <person name="Holmes M."/>
            <person name="Miller J."/>
            <person name="Schatz M."/>
            <person name="Pop M."/>
            <person name="Pai G."/>
            <person name="Utterback T."/>
            <person name="Rogers Y.-H."/>
            <person name="Kravitz S."/>
            <person name="Fraser C.M."/>
        </authorList>
    </citation>
    <scope>NUCLEOTIDE SEQUENCE</scope>
    <source>
        <strain evidence="4">Liverpool</strain>
    </source>
</reference>
<reference evidence="4" key="3">
    <citation type="submission" date="2012-09" db="EMBL/GenBank/DDBJ databases">
        <authorList>
            <consortium name="VectorBase"/>
        </authorList>
    </citation>
    <scope>NUCLEOTIDE SEQUENCE</scope>
    <source>
        <strain evidence="4">Liverpool</strain>
    </source>
</reference>
<feature type="domain" description="Galectin" evidence="3">
    <location>
        <begin position="12"/>
        <end position="155"/>
    </location>
</feature>
<dbReference type="Gene3D" id="2.60.120.200">
    <property type="match status" value="1"/>
</dbReference>
<organism evidence="4 5">
    <name type="scientific">Aedes aegypti</name>
    <name type="common">Yellowfever mosquito</name>
    <name type="synonym">Culex aegypti</name>
    <dbReference type="NCBI Taxonomy" id="7159"/>
    <lineage>
        <taxon>Eukaryota</taxon>
        <taxon>Metazoa</taxon>
        <taxon>Ecdysozoa</taxon>
        <taxon>Arthropoda</taxon>
        <taxon>Hexapoda</taxon>
        <taxon>Insecta</taxon>
        <taxon>Pterygota</taxon>
        <taxon>Neoptera</taxon>
        <taxon>Endopterygota</taxon>
        <taxon>Diptera</taxon>
        <taxon>Nematocera</taxon>
        <taxon>Culicoidea</taxon>
        <taxon>Culicidae</taxon>
        <taxon>Culicinae</taxon>
        <taxon>Aedini</taxon>
        <taxon>Aedes</taxon>
        <taxon>Stegomyia</taxon>
    </lineage>
</organism>
<dbReference type="Pfam" id="PF00337">
    <property type="entry name" value="Gal-bind_lectin"/>
    <property type="match status" value="1"/>
</dbReference>